<evidence type="ECO:0000313" key="7">
    <source>
        <dbReference type="EMBL" id="HGH60479.1"/>
    </source>
</evidence>
<comment type="subunit">
    <text evidence="3">Heterodimer of a large and a small subunit.</text>
</comment>
<evidence type="ECO:0000256" key="5">
    <source>
        <dbReference type="ARBA" id="ARBA00023014"/>
    </source>
</evidence>
<dbReference type="Pfam" id="PF13458">
    <property type="entry name" value="Peripla_BP_6"/>
    <property type="match status" value="1"/>
</dbReference>
<dbReference type="NCBIfam" id="TIGR01409">
    <property type="entry name" value="TAT_signal_seq"/>
    <property type="match status" value="1"/>
</dbReference>
<keyword evidence="4" id="KW-0732">Signal</keyword>
<evidence type="ECO:0000259" key="6">
    <source>
        <dbReference type="Pfam" id="PF13458"/>
    </source>
</evidence>
<dbReference type="PROSITE" id="PS51318">
    <property type="entry name" value="TAT"/>
    <property type="match status" value="1"/>
</dbReference>
<dbReference type="InterPro" id="IPR028082">
    <property type="entry name" value="Peripla_BP_I"/>
</dbReference>
<proteinExistence type="inferred from homology"/>
<keyword evidence="5" id="KW-0408">Iron</keyword>
<reference evidence="7" key="1">
    <citation type="journal article" date="2020" name="mSystems">
        <title>Genome- and Community-Level Interaction Insights into Carbon Utilization and Element Cycling Functions of Hydrothermarchaeota in Hydrothermal Sediment.</title>
        <authorList>
            <person name="Zhou Z."/>
            <person name="Liu Y."/>
            <person name="Xu W."/>
            <person name="Pan J."/>
            <person name="Luo Z.H."/>
            <person name="Li M."/>
        </authorList>
    </citation>
    <scope>NUCLEOTIDE SEQUENCE [LARGE SCALE GENOMIC DNA]</scope>
    <source>
        <strain evidence="7">SpSt-769</strain>
    </source>
</reference>
<dbReference type="InterPro" id="IPR006311">
    <property type="entry name" value="TAT_signal"/>
</dbReference>
<feature type="domain" description="Leucine-binding protein" evidence="6">
    <location>
        <begin position="47"/>
        <end position="397"/>
    </location>
</feature>
<dbReference type="InterPro" id="IPR019546">
    <property type="entry name" value="TAT_signal_bac_arc"/>
</dbReference>
<dbReference type="CDD" id="cd06340">
    <property type="entry name" value="PBP1_ABC_ligand_binding-like"/>
    <property type="match status" value="1"/>
</dbReference>
<keyword evidence="5" id="KW-0411">Iron-sulfur</keyword>
<dbReference type="GO" id="GO:0030313">
    <property type="term" value="C:cell envelope"/>
    <property type="evidence" value="ECO:0007669"/>
    <property type="project" value="UniProtKB-SubCell"/>
</dbReference>
<organism evidence="7">
    <name type="scientific">Desulfomonile tiedjei</name>
    <dbReference type="NCBI Taxonomy" id="2358"/>
    <lineage>
        <taxon>Bacteria</taxon>
        <taxon>Pseudomonadati</taxon>
        <taxon>Thermodesulfobacteriota</taxon>
        <taxon>Desulfomonilia</taxon>
        <taxon>Desulfomonilales</taxon>
        <taxon>Desulfomonilaceae</taxon>
        <taxon>Desulfomonile</taxon>
    </lineage>
</organism>
<evidence type="ECO:0000256" key="1">
    <source>
        <dbReference type="ARBA" id="ARBA00004196"/>
    </source>
</evidence>
<dbReference type="EMBL" id="DTGT01000131">
    <property type="protein sequence ID" value="HGH60479.1"/>
    <property type="molecule type" value="Genomic_DNA"/>
</dbReference>
<dbReference type="PANTHER" id="PTHR30483:SF37">
    <property type="entry name" value="ABC TRANSPORTER SUBSTRATE-BINDING PROTEIN"/>
    <property type="match status" value="1"/>
</dbReference>
<evidence type="ECO:0000256" key="3">
    <source>
        <dbReference type="ARBA" id="ARBA00011771"/>
    </source>
</evidence>
<dbReference type="GO" id="GO:0051536">
    <property type="term" value="F:iron-sulfur cluster binding"/>
    <property type="evidence" value="ECO:0007669"/>
    <property type="project" value="UniProtKB-KW"/>
</dbReference>
<comment type="similarity">
    <text evidence="2">Belongs to the leucine-binding protein family.</text>
</comment>
<accession>A0A7C4AR97</accession>
<dbReference type="Gene3D" id="3.40.50.2300">
    <property type="match status" value="2"/>
</dbReference>
<evidence type="ECO:0000256" key="2">
    <source>
        <dbReference type="ARBA" id="ARBA00010062"/>
    </source>
</evidence>
<sequence>METRMRNEKKVSISRRDFLKNSAVAGTGLALGAVGFPAVLRGAQPPEIPIGHLHPLSGSLAFDGQEMRKGLLLAVKEVNEAGGIKSLGGAKLKLLDADSEGKPELAISSMERLAKSGAVAVVGCYQSSVTLVATQQAEKLRIPFVVSVAVADEITARGFKYTFRIQPNSEQMASYTLKYLREIADAANTPIKTIAYLHDNTAFGQPLAAHVKQLAPKQGLELILDVPYSPAAPDVTTEVGAIKASGADIVLDTGYFGDGVRVYKTMKDLRLQAKAVLGLANGAFSHPKFVQELGSIAENVMDGNYHANPLSEITKRAFANYKKEFNADMGSGTIFPYMAVYVIADALERAKSTKGEQLREALAKTDLKNHILPQGPLVFGPDGQNVNAAPVIMQVQNGSVKVVWPVAYADGKPIFPVSM</sequence>
<evidence type="ECO:0000256" key="4">
    <source>
        <dbReference type="ARBA" id="ARBA00022729"/>
    </source>
</evidence>
<dbReference type="PANTHER" id="PTHR30483">
    <property type="entry name" value="LEUCINE-SPECIFIC-BINDING PROTEIN"/>
    <property type="match status" value="1"/>
</dbReference>
<comment type="subcellular location">
    <subcellularLocation>
        <location evidence="1">Cell envelope</location>
    </subcellularLocation>
</comment>
<name>A0A7C4AR97_9BACT</name>
<gene>
    <name evidence="7" type="ORF">ENV54_04180</name>
</gene>
<dbReference type="SUPFAM" id="SSF53822">
    <property type="entry name" value="Periplasmic binding protein-like I"/>
    <property type="match status" value="1"/>
</dbReference>
<keyword evidence="5" id="KW-0479">Metal-binding</keyword>
<protein>
    <submittedName>
        <fullName evidence="7">Twin-arginine translocation signal domain-containing protein</fullName>
    </submittedName>
</protein>
<dbReference type="InterPro" id="IPR051010">
    <property type="entry name" value="BCAA_transport"/>
</dbReference>
<comment type="caution">
    <text evidence="7">The sequence shown here is derived from an EMBL/GenBank/DDBJ whole genome shotgun (WGS) entry which is preliminary data.</text>
</comment>
<dbReference type="AlphaFoldDB" id="A0A7C4AR97"/>
<dbReference type="InterPro" id="IPR028081">
    <property type="entry name" value="Leu-bd"/>
</dbReference>